<dbReference type="GeneID" id="101845108"/>
<evidence type="ECO:0000313" key="10">
    <source>
        <dbReference type="RefSeq" id="XP_012939677.2"/>
    </source>
</evidence>
<keyword evidence="5 7" id="KW-0496">Mitochondrion</keyword>
<feature type="compositionally biased region" description="Basic and acidic residues" evidence="8">
    <location>
        <begin position="262"/>
        <end position="272"/>
    </location>
</feature>
<keyword evidence="6 7" id="KW-0472">Membrane</keyword>
<evidence type="ECO:0000256" key="6">
    <source>
        <dbReference type="ARBA" id="ARBA00023136"/>
    </source>
</evidence>
<organism evidence="9 10">
    <name type="scientific">Aplysia californica</name>
    <name type="common">California sea hare</name>
    <dbReference type="NCBI Taxonomy" id="6500"/>
    <lineage>
        <taxon>Eukaryota</taxon>
        <taxon>Metazoa</taxon>
        <taxon>Spiralia</taxon>
        <taxon>Lophotrochozoa</taxon>
        <taxon>Mollusca</taxon>
        <taxon>Gastropoda</taxon>
        <taxon>Heterobranchia</taxon>
        <taxon>Euthyneura</taxon>
        <taxon>Tectipleura</taxon>
        <taxon>Aplysiida</taxon>
        <taxon>Aplysioidea</taxon>
        <taxon>Aplysiidae</taxon>
        <taxon>Aplysia</taxon>
    </lineage>
</organism>
<evidence type="ECO:0000256" key="7">
    <source>
        <dbReference type="RuleBase" id="RU363021"/>
    </source>
</evidence>
<keyword evidence="4 7" id="KW-1133">Transmembrane helix</keyword>
<protein>
    <recommendedName>
        <fullName evidence="7">MICOS complex subunit</fullName>
    </recommendedName>
</protein>
<keyword evidence="3 7" id="KW-0812">Transmembrane</keyword>
<dbReference type="RefSeq" id="XP_012939677.2">
    <property type="nucleotide sequence ID" value="XM_013084223.2"/>
</dbReference>
<keyword evidence="7" id="KW-0999">Mitochondrion inner membrane</keyword>
<dbReference type="PANTHER" id="PTHR14564">
    <property type="entry name" value="MICOS COMPLEX SUBUNIT MIC26 / MIC27 FAMILY MEMBER"/>
    <property type="match status" value="1"/>
</dbReference>
<comment type="function">
    <text evidence="7">Component of the MICOS complex, a large protein complex of the mitochondrial inner membrane that plays crucial roles in the maintenance of crista junctions, inner membrane architecture, and formation of contact sites to the outer membrane.</text>
</comment>
<name>A0ABM1A2S5_APLCA</name>
<dbReference type="Proteomes" id="UP000694888">
    <property type="component" value="Unplaced"/>
</dbReference>
<evidence type="ECO:0000313" key="9">
    <source>
        <dbReference type="Proteomes" id="UP000694888"/>
    </source>
</evidence>
<dbReference type="InterPro" id="IPR019166">
    <property type="entry name" value="MIC26/MIC27"/>
</dbReference>
<dbReference type="Pfam" id="PF09769">
    <property type="entry name" value="ApoO"/>
    <property type="match status" value="1"/>
</dbReference>
<comment type="subcellular location">
    <subcellularLocation>
        <location evidence="7">Mitochondrion inner membrane</location>
    </subcellularLocation>
    <subcellularLocation>
        <location evidence="1">Mitochondrion membrane</location>
    </subcellularLocation>
</comment>
<feature type="transmembrane region" description="Helical" evidence="7">
    <location>
        <begin position="144"/>
        <end position="162"/>
    </location>
</feature>
<evidence type="ECO:0000256" key="3">
    <source>
        <dbReference type="ARBA" id="ARBA00022692"/>
    </source>
</evidence>
<feature type="region of interest" description="Disordered" evidence="8">
    <location>
        <begin position="209"/>
        <end position="272"/>
    </location>
</feature>
<keyword evidence="9" id="KW-1185">Reference proteome</keyword>
<feature type="transmembrane region" description="Helical" evidence="7">
    <location>
        <begin position="29"/>
        <end position="48"/>
    </location>
</feature>
<evidence type="ECO:0000256" key="4">
    <source>
        <dbReference type="ARBA" id="ARBA00022989"/>
    </source>
</evidence>
<evidence type="ECO:0000256" key="1">
    <source>
        <dbReference type="ARBA" id="ARBA00004325"/>
    </source>
</evidence>
<evidence type="ECO:0000256" key="5">
    <source>
        <dbReference type="ARBA" id="ARBA00023128"/>
    </source>
</evidence>
<evidence type="ECO:0000256" key="8">
    <source>
        <dbReference type="SAM" id="MobiDB-lite"/>
    </source>
</evidence>
<evidence type="ECO:0000256" key="2">
    <source>
        <dbReference type="ARBA" id="ARBA00010904"/>
    </source>
</evidence>
<gene>
    <name evidence="10" type="primary">LOC101845108</name>
</gene>
<reference evidence="10" key="1">
    <citation type="submission" date="2025-08" db="UniProtKB">
        <authorList>
            <consortium name="RefSeq"/>
        </authorList>
    </citation>
    <scope>IDENTIFICATION</scope>
</reference>
<accession>A0ABM1A2S5</accession>
<comment type="similarity">
    <text evidence="2">Belongs to the apolipoprotein O/MICOS complex subunit Mic27 family.</text>
</comment>
<dbReference type="InterPro" id="IPR033182">
    <property type="entry name" value="MIC26/MIC27_animal"/>
</dbReference>
<feature type="compositionally biased region" description="Basic and acidic residues" evidence="8">
    <location>
        <begin position="217"/>
        <end position="232"/>
    </location>
</feature>
<sequence length="272" mass="29792">MILYLNTFHNEKTNDFLYTIKMAALSRKALKYVAVLGTVPAVGIAVGYRMRAVQASENKSEESRVVRACDLPLYQTSKENFQMAEREPYPQNFVEEQIGVVRKAVMSFAGGFQETYESVESIAITGVEHTKSSLDYVQNNPGELPRVIFIALAGMGGIVLGYRGGVVRKFVYSTIAATSTAALCYPTKTMELSDIVTGEIREAWESMAGPASWPFGESKEAPKPESQEREGDSAPSLLASDMAEETPAVQQLKGDPGQSNPNDKDMYSTRSS</sequence>
<comment type="subunit">
    <text evidence="7">Component of the mitochondrial contact site and cristae organizing system (MICOS) complex.</text>
</comment>
<proteinExistence type="inferred from homology"/>